<feature type="transmembrane region" description="Helical" evidence="1">
    <location>
        <begin position="71"/>
        <end position="89"/>
    </location>
</feature>
<evidence type="ECO:0000313" key="3">
    <source>
        <dbReference type="Proteomes" id="UP000477651"/>
    </source>
</evidence>
<feature type="transmembrane region" description="Helical" evidence="1">
    <location>
        <begin position="41"/>
        <end position="59"/>
    </location>
</feature>
<dbReference type="EMBL" id="JAAGYR010000007">
    <property type="protein sequence ID" value="NEN75688.1"/>
    <property type="molecule type" value="Genomic_DNA"/>
</dbReference>
<feature type="transmembrane region" description="Helical" evidence="1">
    <location>
        <begin position="12"/>
        <end position="29"/>
    </location>
</feature>
<reference evidence="2 3" key="1">
    <citation type="submission" date="2020-02" db="EMBL/GenBank/DDBJ databases">
        <title>Pelistega sp. NLN82 were isolated from wild rodents of the Hainan Island.</title>
        <authorList>
            <person name="Niu N."/>
            <person name="Zhou J."/>
        </authorList>
    </citation>
    <scope>NUCLEOTIDE SEQUENCE [LARGE SCALE GENOMIC DNA]</scope>
    <source>
        <strain evidence="2 3">NLN82</strain>
    </source>
</reference>
<sequence length="140" mass="16010">MTNSNSPIRYGFYLAGIYNLIGILGFTQFFTNQTLAELDPIVFSIMGQIGIILWGLAYLSVSHQYFTVPKLIAVFCIEKMVYAGAWLYWLLTQTEKLESLPASQLYIDIFFRTYGIGDFLFGIFFGYIAYRGFKQLNQSA</sequence>
<gene>
    <name evidence="2" type="ORF">F9B74_05015</name>
</gene>
<keyword evidence="3" id="KW-1185">Reference proteome</keyword>
<protein>
    <submittedName>
        <fullName evidence="2">Uncharacterized protein</fullName>
    </submittedName>
</protein>
<keyword evidence="1" id="KW-1133">Transmembrane helix</keyword>
<keyword evidence="1" id="KW-0472">Membrane</keyword>
<dbReference type="AlphaFoldDB" id="A0A6L9Y7E1"/>
<keyword evidence="1" id="KW-0812">Transmembrane</keyword>
<evidence type="ECO:0000256" key="1">
    <source>
        <dbReference type="SAM" id="Phobius"/>
    </source>
</evidence>
<comment type="caution">
    <text evidence="2">The sequence shown here is derived from an EMBL/GenBank/DDBJ whole genome shotgun (WGS) entry which is preliminary data.</text>
</comment>
<dbReference type="Proteomes" id="UP000477651">
    <property type="component" value="Unassembled WGS sequence"/>
</dbReference>
<accession>A0A6L9Y7E1</accession>
<name>A0A6L9Y7E1_9BURK</name>
<evidence type="ECO:0000313" key="2">
    <source>
        <dbReference type="EMBL" id="NEN75688.1"/>
    </source>
</evidence>
<proteinExistence type="predicted"/>
<feature type="transmembrane region" description="Helical" evidence="1">
    <location>
        <begin position="109"/>
        <end position="130"/>
    </location>
</feature>
<organism evidence="2 3">
    <name type="scientific">Pelistega ratti</name>
    <dbReference type="NCBI Taxonomy" id="2652177"/>
    <lineage>
        <taxon>Bacteria</taxon>
        <taxon>Pseudomonadati</taxon>
        <taxon>Pseudomonadota</taxon>
        <taxon>Betaproteobacteria</taxon>
        <taxon>Burkholderiales</taxon>
        <taxon>Alcaligenaceae</taxon>
        <taxon>Pelistega</taxon>
    </lineage>
</organism>